<dbReference type="Pfam" id="PF22763">
    <property type="entry name" value="NrS1-1_pol-like_HBD"/>
    <property type="match status" value="1"/>
</dbReference>
<feature type="domain" description="NrS-1 polymerase-like HBD" evidence="1">
    <location>
        <begin position="239"/>
        <end position="295"/>
    </location>
</feature>
<evidence type="ECO:0000313" key="3">
    <source>
        <dbReference type="Proteomes" id="UP000030634"/>
    </source>
</evidence>
<dbReference type="KEGG" id="dsw:QR90_08620"/>
<dbReference type="AlphaFoldDB" id="A0A0A7KG76"/>
<sequence>MKPEQVALLEAGLPDVLRPLRAYLPYELRRRASGRWGKVPSRWAGQRLYPVNPLDRQHHLTFTDALGLLRAGQCAGIGVVLGPHLTLGGLPVVGIDLDDVVVDGRPLSAALDVLNPFPSYTERSVSGQGLHVLVAGQLPPTVRRGAVGTVDVELIDCGFLAITGDRLPGTPADVAPHPEALLALHRQLVHPTPPASRALPVAIDLDDEAVLRRARNARNGGRFGALYDGDLSAHDFDPSRADLALLAHLRWYTRDPDQLRRLWARSALHRPERWTRTATRDGHDYAAATIARALALGQPHSTEENP</sequence>
<proteinExistence type="predicted"/>
<evidence type="ECO:0000313" key="2">
    <source>
        <dbReference type="EMBL" id="AIZ45151.1"/>
    </source>
</evidence>
<organism evidence="2 3">
    <name type="scientific">Deinococcus radiopugnans</name>
    <dbReference type="NCBI Taxonomy" id="57497"/>
    <lineage>
        <taxon>Bacteria</taxon>
        <taxon>Thermotogati</taxon>
        <taxon>Deinococcota</taxon>
        <taxon>Deinococci</taxon>
        <taxon>Deinococcales</taxon>
        <taxon>Deinococcaceae</taxon>
        <taxon>Deinococcus</taxon>
    </lineage>
</organism>
<dbReference type="Proteomes" id="UP000030634">
    <property type="component" value="Chromosome"/>
</dbReference>
<reference evidence="3" key="1">
    <citation type="submission" date="2014-11" db="EMBL/GenBank/DDBJ databases">
        <title>Hymenobacter sp. DG25B genome submission.</title>
        <authorList>
            <person name="Jung H.-Y."/>
            <person name="Kim M.K."/>
            <person name="Srinivasan S."/>
            <person name="Lim S."/>
        </authorList>
    </citation>
    <scope>NUCLEOTIDE SEQUENCE [LARGE SCALE GENOMIC DNA]</scope>
    <source>
        <strain evidence="3">DY59</strain>
    </source>
</reference>
<evidence type="ECO:0000259" key="1">
    <source>
        <dbReference type="Pfam" id="PF22763"/>
    </source>
</evidence>
<dbReference type="RefSeq" id="WP_039683861.1">
    <property type="nucleotide sequence ID" value="NZ_CP010028.1"/>
</dbReference>
<name>A0A0A7KG76_9DEIO</name>
<dbReference type="EMBL" id="CP010028">
    <property type="protein sequence ID" value="AIZ45151.1"/>
    <property type="molecule type" value="Genomic_DNA"/>
</dbReference>
<dbReference type="InterPro" id="IPR054468">
    <property type="entry name" value="NrSPol-like_HBD"/>
</dbReference>
<protein>
    <recommendedName>
        <fullName evidence="1">NrS-1 polymerase-like HBD domain-containing protein</fullName>
    </recommendedName>
</protein>
<accession>A0A0A7KG76</accession>
<dbReference type="HOGENOM" id="CLU_908280_0_0_0"/>
<dbReference type="STRING" id="1182571.QR90_08620"/>
<gene>
    <name evidence="2" type="ORF">QR90_08620</name>
</gene>